<reference evidence="4" key="1">
    <citation type="submission" date="2025-08" db="UniProtKB">
        <authorList>
            <consortium name="RefSeq"/>
        </authorList>
    </citation>
    <scope>IDENTIFICATION</scope>
    <source>
        <tissue evidence="4">Muscle</tissue>
    </source>
</reference>
<feature type="compositionally biased region" description="Basic and acidic residues" evidence="2">
    <location>
        <begin position="340"/>
        <end position="354"/>
    </location>
</feature>
<feature type="coiled-coil region" evidence="1">
    <location>
        <begin position="96"/>
        <end position="127"/>
    </location>
</feature>
<dbReference type="PANTHER" id="PTHR15623:SF11">
    <property type="entry name" value="SPERMATOGENESIS-ASSOCIATED SERINE-RICH PROTEIN 2"/>
    <property type="match status" value="1"/>
</dbReference>
<feature type="compositionally biased region" description="Basic and acidic residues" evidence="2">
    <location>
        <begin position="260"/>
        <end position="275"/>
    </location>
</feature>
<accession>A0ABM1BJJ7</accession>
<gene>
    <name evidence="4" type="primary">LOC106467458</name>
</gene>
<evidence type="ECO:0000313" key="4">
    <source>
        <dbReference type="RefSeq" id="XP_013783268.2"/>
    </source>
</evidence>
<dbReference type="GeneID" id="106467458"/>
<keyword evidence="3" id="KW-1185">Reference proteome</keyword>
<feature type="compositionally biased region" description="Low complexity" evidence="2">
    <location>
        <begin position="295"/>
        <end position="310"/>
    </location>
</feature>
<evidence type="ECO:0000256" key="1">
    <source>
        <dbReference type="SAM" id="Coils"/>
    </source>
</evidence>
<organism evidence="3 4">
    <name type="scientific">Limulus polyphemus</name>
    <name type="common">Atlantic horseshoe crab</name>
    <dbReference type="NCBI Taxonomy" id="6850"/>
    <lineage>
        <taxon>Eukaryota</taxon>
        <taxon>Metazoa</taxon>
        <taxon>Ecdysozoa</taxon>
        <taxon>Arthropoda</taxon>
        <taxon>Chelicerata</taxon>
        <taxon>Merostomata</taxon>
        <taxon>Xiphosura</taxon>
        <taxon>Limulidae</taxon>
        <taxon>Limulus</taxon>
    </lineage>
</organism>
<proteinExistence type="predicted"/>
<feature type="compositionally biased region" description="Polar residues" evidence="2">
    <location>
        <begin position="249"/>
        <end position="258"/>
    </location>
</feature>
<protein>
    <submittedName>
        <fullName evidence="4">Spermatogenesis-associated serine-rich protein 2-like</fullName>
    </submittedName>
</protein>
<evidence type="ECO:0000256" key="2">
    <source>
        <dbReference type="SAM" id="MobiDB-lite"/>
    </source>
</evidence>
<dbReference type="Pfam" id="PF07139">
    <property type="entry name" value="SPATS2-like"/>
    <property type="match status" value="1"/>
</dbReference>
<dbReference type="RefSeq" id="XP_013783268.2">
    <property type="nucleotide sequence ID" value="XM_013927814.2"/>
</dbReference>
<feature type="compositionally biased region" description="Low complexity" evidence="2">
    <location>
        <begin position="35"/>
        <end position="44"/>
    </location>
</feature>
<sequence>MHTDRDQIKLPEKIPVLSTKTASLDFKASRNRQRSTNSFSSVHSTSEDTAVQPNTSSSSSSHGRRGLEKSMKDLSRQTVALQRIQNLLEEEITKSYKRIKNAFQEVQKQLAERQAELTLEMEKVKKDAKELLTHRQEMAALLKSRADRVETMSEVEWNELRADIKHFVVERKFDEDLGKTLRFVWDRDRIVEAIRNFGEIHPVKNMYGHRRHSVSSAVNPNHQEDDPKSSGLPSTDDDSTGAAVCVPDSTVNLTTVQSEIEERPEVFSNTGRRDNTGWCGNRSDNYQFYRGGRGNFLNRGRGQQNRQNNRGSGGPQQGNYSSQGGPLRTEGRPYTSQPPRNRDRFYKPYRHFSDKQSSGEPRNETVDNGKPNPSYGSGLINGTTEHHH</sequence>
<dbReference type="InterPro" id="IPR009816">
    <property type="entry name" value="SPATS2-like"/>
</dbReference>
<feature type="region of interest" description="Disordered" evidence="2">
    <location>
        <begin position="211"/>
        <end position="388"/>
    </location>
</feature>
<dbReference type="Proteomes" id="UP000694941">
    <property type="component" value="Unplaced"/>
</dbReference>
<feature type="region of interest" description="Disordered" evidence="2">
    <location>
        <begin position="19"/>
        <end position="74"/>
    </location>
</feature>
<keyword evidence="1" id="KW-0175">Coiled coil</keyword>
<dbReference type="PANTHER" id="PTHR15623">
    <property type="entry name" value="SPERMATOGENESIS-ASSOCIATED SERINE-RICH PROTEIN 2-RELATED"/>
    <property type="match status" value="1"/>
</dbReference>
<feature type="compositionally biased region" description="Basic and acidic residues" evidence="2">
    <location>
        <begin position="65"/>
        <end position="74"/>
    </location>
</feature>
<name>A0ABM1BJJ7_LIMPO</name>
<evidence type="ECO:0000313" key="3">
    <source>
        <dbReference type="Proteomes" id="UP000694941"/>
    </source>
</evidence>